<evidence type="ECO:0008006" key="4">
    <source>
        <dbReference type="Google" id="ProtNLM"/>
    </source>
</evidence>
<feature type="region of interest" description="Disordered" evidence="1">
    <location>
        <begin position="1"/>
        <end position="29"/>
    </location>
</feature>
<organism evidence="2 3">
    <name type="scientific">Eutypa lata (strain UCR-EL1)</name>
    <name type="common">Grapevine dieback disease fungus</name>
    <name type="synonym">Eutypa armeniacae</name>
    <dbReference type="NCBI Taxonomy" id="1287681"/>
    <lineage>
        <taxon>Eukaryota</taxon>
        <taxon>Fungi</taxon>
        <taxon>Dikarya</taxon>
        <taxon>Ascomycota</taxon>
        <taxon>Pezizomycotina</taxon>
        <taxon>Sordariomycetes</taxon>
        <taxon>Xylariomycetidae</taxon>
        <taxon>Xylariales</taxon>
        <taxon>Diatrypaceae</taxon>
        <taxon>Eutypa</taxon>
    </lineage>
</organism>
<name>M7SBV9_EUTLA</name>
<dbReference type="AlphaFoldDB" id="M7SBV9"/>
<feature type="compositionally biased region" description="Basic and acidic residues" evidence="1">
    <location>
        <begin position="1"/>
        <end position="19"/>
    </location>
</feature>
<sequence length="265" mass="30518">MPIKQEPDVPVKQESREASPDATSDAPLPDDAIRMEDIIQIELPSGDKFLSHARLTADRSPCFAALLDNPMTEASNWKFHLVEHADVWTVSLFVEWVNSYDPVWEGNELEGIINTKGYWKHPEYQCKLAQAWLLGDSLQATSFTDSILRVLHLGGYGLELKRHPFLCPNCSIRDINKESKLYRLLMATLGMVVYSDDTKKADLEAALARLDVTTQAEMLQRMVSRCRDELERDWENRERYLYEQSPDTHLEHLKQTLFRLKEGKP</sequence>
<evidence type="ECO:0000313" key="3">
    <source>
        <dbReference type="Proteomes" id="UP000012174"/>
    </source>
</evidence>
<keyword evidence="3" id="KW-1185">Reference proteome</keyword>
<gene>
    <name evidence="2" type="ORF">UCREL1_9362</name>
</gene>
<reference evidence="3" key="1">
    <citation type="journal article" date="2013" name="Genome Announc.">
        <title>Draft genome sequence of the grapevine dieback fungus Eutypa lata UCR-EL1.</title>
        <authorList>
            <person name="Blanco-Ulate B."/>
            <person name="Rolshausen P.E."/>
            <person name="Cantu D."/>
        </authorList>
    </citation>
    <scope>NUCLEOTIDE SEQUENCE [LARGE SCALE GENOMIC DNA]</scope>
    <source>
        <strain evidence="3">UCR-EL1</strain>
    </source>
</reference>
<dbReference type="Proteomes" id="UP000012174">
    <property type="component" value="Unassembled WGS sequence"/>
</dbReference>
<proteinExistence type="predicted"/>
<dbReference type="HOGENOM" id="CLU_1049844_0_0_1"/>
<evidence type="ECO:0000256" key="1">
    <source>
        <dbReference type="SAM" id="MobiDB-lite"/>
    </source>
</evidence>
<evidence type="ECO:0000313" key="2">
    <source>
        <dbReference type="EMBL" id="EMR63679.1"/>
    </source>
</evidence>
<accession>M7SBV9</accession>
<protein>
    <recommendedName>
        <fullName evidence="4">BTB domain-containing protein</fullName>
    </recommendedName>
</protein>
<dbReference type="KEGG" id="ela:UCREL1_9362"/>
<dbReference type="EMBL" id="KB707185">
    <property type="protein sequence ID" value="EMR63679.1"/>
    <property type="molecule type" value="Genomic_DNA"/>
</dbReference>